<dbReference type="EMBL" id="MK072393">
    <property type="protein sequence ID" value="AYV83783.1"/>
    <property type="molecule type" value="Genomic_DNA"/>
</dbReference>
<evidence type="ECO:0000313" key="1">
    <source>
        <dbReference type="EMBL" id="AYV83783.1"/>
    </source>
</evidence>
<proteinExistence type="predicted"/>
<name>A0A3G5AD18_9VIRU</name>
<sequence length="44" mass="5351">MCNAVRFVRREKLVCVNRFAGVRWSRIVDRLVRELRMVSVRLFL</sequence>
<accession>A0A3G5AD18</accession>
<gene>
    <name evidence="1" type="ORF">Hyperionvirus11_56</name>
</gene>
<protein>
    <submittedName>
        <fullName evidence="1">Uncharacterized protein</fullName>
    </submittedName>
</protein>
<reference evidence="1" key="1">
    <citation type="submission" date="2018-10" db="EMBL/GenBank/DDBJ databases">
        <title>Hidden diversity of soil giant viruses.</title>
        <authorList>
            <person name="Schulz F."/>
            <person name="Alteio L."/>
            <person name="Goudeau D."/>
            <person name="Ryan E.M."/>
            <person name="Malmstrom R.R."/>
            <person name="Blanchard J."/>
            <person name="Woyke T."/>
        </authorList>
    </citation>
    <scope>NUCLEOTIDE SEQUENCE</scope>
    <source>
        <strain evidence="1">HYV1</strain>
    </source>
</reference>
<organism evidence="1">
    <name type="scientific">Hyperionvirus sp</name>
    <dbReference type="NCBI Taxonomy" id="2487770"/>
    <lineage>
        <taxon>Viruses</taxon>
        <taxon>Varidnaviria</taxon>
        <taxon>Bamfordvirae</taxon>
        <taxon>Nucleocytoviricota</taxon>
        <taxon>Megaviricetes</taxon>
        <taxon>Imitervirales</taxon>
        <taxon>Mimiviridae</taxon>
        <taxon>Klosneuvirinae</taxon>
    </lineage>
</organism>